<proteinExistence type="predicted"/>
<evidence type="ECO:0000313" key="2">
    <source>
        <dbReference type="Proteomes" id="UP000219327"/>
    </source>
</evidence>
<dbReference type="PROSITE" id="PS51257">
    <property type="entry name" value="PROKAR_LIPOPROTEIN"/>
    <property type="match status" value="1"/>
</dbReference>
<reference evidence="1 2" key="1">
    <citation type="submission" date="2017-08" db="EMBL/GenBank/DDBJ databases">
        <title>Fine stratification of microbial communities through a metagenomic profile of the photic zone.</title>
        <authorList>
            <person name="Haro-Moreno J.M."/>
            <person name="Lopez-Perez M."/>
            <person name="De La Torre J."/>
            <person name="Picazo A."/>
            <person name="Camacho A."/>
            <person name="Rodriguez-Valera F."/>
        </authorList>
    </citation>
    <scope>NUCLEOTIDE SEQUENCE [LARGE SCALE GENOMIC DNA]</scope>
    <source>
        <strain evidence="1">MED-G24</strain>
    </source>
</reference>
<accession>A0A2A5WWY5</accession>
<dbReference type="AlphaFoldDB" id="A0A2A5WWY5"/>
<sequence>MRGVNLKSLVGVSVLLVLVSCGHNIEVEGTIPTPRIAALPVNVGIYYSEEFRSFEHEEVIEDIGSWKISLGEQNFVFFQRLMDSMFEETQDVPEPPLRPEQLVGLDGVVVPEIVKYGFLTPSISGLNFYSASIHYRVTLFDSEGEKVHEWTIVGYGKSETGLFNRDSALKEATVMAIRDGGARIAIDIPRAADVLSWVADARGGAS</sequence>
<dbReference type="EMBL" id="NTKD01000007">
    <property type="protein sequence ID" value="PDH40992.1"/>
    <property type="molecule type" value="Genomic_DNA"/>
</dbReference>
<evidence type="ECO:0000313" key="1">
    <source>
        <dbReference type="EMBL" id="PDH40992.1"/>
    </source>
</evidence>
<name>A0A2A5WWY5_9GAMM</name>
<gene>
    <name evidence="1" type="ORF">CNE99_02615</name>
</gene>
<organism evidence="1 2">
    <name type="scientific">OM182 bacterium MED-G24</name>
    <dbReference type="NCBI Taxonomy" id="1986255"/>
    <lineage>
        <taxon>Bacteria</taxon>
        <taxon>Pseudomonadati</taxon>
        <taxon>Pseudomonadota</taxon>
        <taxon>Gammaproteobacteria</taxon>
        <taxon>OMG group</taxon>
        <taxon>OM182 clade</taxon>
    </lineage>
</organism>
<protein>
    <submittedName>
        <fullName evidence="1">Uncharacterized protein</fullName>
    </submittedName>
</protein>
<comment type="caution">
    <text evidence="1">The sequence shown here is derived from an EMBL/GenBank/DDBJ whole genome shotgun (WGS) entry which is preliminary data.</text>
</comment>
<dbReference type="Proteomes" id="UP000219327">
    <property type="component" value="Unassembled WGS sequence"/>
</dbReference>